<organism evidence="2 3">
    <name type="scientific">Ranatra chinensis</name>
    <dbReference type="NCBI Taxonomy" id="642074"/>
    <lineage>
        <taxon>Eukaryota</taxon>
        <taxon>Metazoa</taxon>
        <taxon>Ecdysozoa</taxon>
        <taxon>Arthropoda</taxon>
        <taxon>Hexapoda</taxon>
        <taxon>Insecta</taxon>
        <taxon>Pterygota</taxon>
        <taxon>Neoptera</taxon>
        <taxon>Paraneoptera</taxon>
        <taxon>Hemiptera</taxon>
        <taxon>Heteroptera</taxon>
        <taxon>Panheteroptera</taxon>
        <taxon>Nepomorpha</taxon>
        <taxon>Nepidae</taxon>
        <taxon>Ranatrinae</taxon>
        <taxon>Ranatra</taxon>
    </lineage>
</organism>
<protein>
    <submittedName>
        <fullName evidence="2">Uncharacterized protein</fullName>
    </submittedName>
</protein>
<keyword evidence="1" id="KW-0472">Membrane</keyword>
<dbReference type="EMBL" id="JBFDAA010000011">
    <property type="protein sequence ID" value="KAL1124314.1"/>
    <property type="molecule type" value="Genomic_DNA"/>
</dbReference>
<evidence type="ECO:0000313" key="3">
    <source>
        <dbReference type="Proteomes" id="UP001558652"/>
    </source>
</evidence>
<keyword evidence="1" id="KW-1133">Transmembrane helix</keyword>
<dbReference type="InterPro" id="IPR017850">
    <property type="entry name" value="Alkaline_phosphatase_core_sf"/>
</dbReference>
<dbReference type="PANTHER" id="PTHR10974:SF1">
    <property type="entry name" value="FI08016P-RELATED"/>
    <property type="match status" value="1"/>
</dbReference>
<dbReference type="Pfam" id="PF02995">
    <property type="entry name" value="DUF229"/>
    <property type="match status" value="1"/>
</dbReference>
<proteinExistence type="predicted"/>
<dbReference type="AlphaFoldDB" id="A0ABD0YB76"/>
<evidence type="ECO:0000256" key="1">
    <source>
        <dbReference type="SAM" id="Phobius"/>
    </source>
</evidence>
<accession>A0ABD0YB76</accession>
<dbReference type="FunFam" id="3.40.720.10:FF:000017">
    <property type="entry name" value="Predicted protein"/>
    <property type="match status" value="1"/>
</dbReference>
<dbReference type="CDD" id="cd16021">
    <property type="entry name" value="ALP_like"/>
    <property type="match status" value="1"/>
</dbReference>
<dbReference type="InterPro" id="IPR004245">
    <property type="entry name" value="DUF229"/>
</dbReference>
<dbReference type="Gene3D" id="3.40.720.10">
    <property type="entry name" value="Alkaline Phosphatase, subunit A"/>
    <property type="match status" value="1"/>
</dbReference>
<dbReference type="Proteomes" id="UP001558652">
    <property type="component" value="Unassembled WGS sequence"/>
</dbReference>
<gene>
    <name evidence="2" type="ORF">AAG570_002082</name>
</gene>
<keyword evidence="3" id="KW-1185">Reference proteome</keyword>
<reference evidence="2 3" key="1">
    <citation type="submission" date="2024-07" db="EMBL/GenBank/DDBJ databases">
        <title>Chromosome-level genome assembly of the water stick insect Ranatra chinensis (Heteroptera: Nepidae).</title>
        <authorList>
            <person name="Liu X."/>
        </authorList>
    </citation>
    <scope>NUCLEOTIDE SEQUENCE [LARGE SCALE GENOMIC DNA]</scope>
    <source>
        <strain evidence="2">Cailab_2021Rc</strain>
        <tissue evidence="2">Muscle</tissue>
    </source>
</reference>
<evidence type="ECO:0000313" key="2">
    <source>
        <dbReference type="EMBL" id="KAL1124314.1"/>
    </source>
</evidence>
<name>A0ABD0YB76_9HEMI</name>
<comment type="caution">
    <text evidence="2">The sequence shown here is derived from an EMBL/GenBank/DDBJ whole genome shotgun (WGS) entry which is preliminary data.</text>
</comment>
<feature type="transmembrane region" description="Helical" evidence="1">
    <location>
        <begin position="149"/>
        <end position="171"/>
    </location>
</feature>
<keyword evidence="1" id="KW-0812">Transmembrane</keyword>
<sequence>MSVLVVGVDAVSRLNFYRQMPETAAFLKELGAFEMLGYNKVEDNTFPNLVPVLTGLTEAELKATCWPSTSSVFDDCPFLWKRYSEAGFLTAYGEDASWMGTFNYMKNGFHKQPTDFYLQIFNHVAEKEAGHEKRLNANLCVGKRLNLDMLLGGVASFALGSLGAPFFGFFWGGSLSHDFLNLPRLGDKSHLKMLQLFKDQGLLERTVFVLMSDHGIRWGGIRETYQGYLEERLPFLFLVLPQWFREEFPTAVSYLRLNGRRLTTPFDLHETLKDLVDLKGLRKNEIKKRMQSDTPGGRSLFLPISDERNCTSARIADNWCTCHQSEPLSANSSGAVQAARALVGRLNALLDGHRECARLDVGSVISARLEVPTSHLSAPKETIPVKDYTVTVRTRPGGGLFEATVRRDPGGYKVVGTVSRINTYGDQSACIAHYKLKLYCFCLPR</sequence>
<dbReference type="PANTHER" id="PTHR10974">
    <property type="entry name" value="FI08016P-RELATED"/>
    <property type="match status" value="1"/>
</dbReference>
<dbReference type="SUPFAM" id="SSF53649">
    <property type="entry name" value="Alkaline phosphatase-like"/>
    <property type="match status" value="1"/>
</dbReference>